<dbReference type="GO" id="GO:0003899">
    <property type="term" value="F:DNA-directed RNA polymerase activity"/>
    <property type="evidence" value="ECO:0007669"/>
    <property type="project" value="UniProtKB-EC"/>
</dbReference>
<name>A0A0A0LSG9_CUCSA</name>
<dbReference type="GO" id="GO:0006351">
    <property type="term" value="P:DNA-templated transcription"/>
    <property type="evidence" value="ECO:0007669"/>
    <property type="project" value="InterPro"/>
</dbReference>
<sequence>MNRAQVEGLVFTKQPYIEDVGPRKIKSMQFTTFSGAEISKLAEVQVYKGLYYDTTRKPIDGGLLDPRMGPANKGCKCATCHANFGDCPGHYGYVNLALPVFNVGYFTTILEILKCICKSCSRILLEEKLFKDFLRKMRNPKLEALRKVDLVKKIIKKCSTLTTGNKSTRCSRCGYLNGLDFTFYFVVYSSCSHLYVIHNLFISAL</sequence>
<dbReference type="GO" id="GO:0000428">
    <property type="term" value="C:DNA-directed RNA polymerase complex"/>
    <property type="evidence" value="ECO:0007669"/>
    <property type="project" value="UniProtKB-KW"/>
</dbReference>
<dbReference type="GO" id="GO:0046872">
    <property type="term" value="F:metal ion binding"/>
    <property type="evidence" value="ECO:0007669"/>
    <property type="project" value="UniProtKB-KW"/>
</dbReference>
<dbReference type="FunFam" id="4.10.860.120:FF:000009">
    <property type="entry name" value="DNA-directed RNA polymerase subunit"/>
    <property type="match status" value="1"/>
</dbReference>
<evidence type="ECO:0000256" key="2">
    <source>
        <dbReference type="ARBA" id="ARBA00022478"/>
    </source>
</evidence>
<dbReference type="EC" id="2.7.7.6" evidence="1"/>
<gene>
    <name evidence="9" type="ORF">Csa_1G084270</name>
</gene>
<evidence type="ECO:0000256" key="4">
    <source>
        <dbReference type="ARBA" id="ARBA00022695"/>
    </source>
</evidence>
<keyword evidence="10" id="KW-1185">Reference proteome</keyword>
<evidence type="ECO:0000256" key="6">
    <source>
        <dbReference type="ARBA" id="ARBA00022833"/>
    </source>
</evidence>
<dbReference type="Gene3D" id="4.10.860.120">
    <property type="entry name" value="RNA polymerase II, clamp domain"/>
    <property type="match status" value="1"/>
</dbReference>
<protein>
    <recommendedName>
        <fullName evidence="1">DNA-directed RNA polymerase</fullName>
        <ecNumber evidence="1">2.7.7.6</ecNumber>
    </recommendedName>
</protein>
<dbReference type="PANTHER" id="PTHR48446">
    <property type="entry name" value="DNA-DIRECTED RNA POLYMERASE SUBUNIT BETA' N-TERMINAL SECTION"/>
    <property type="match status" value="1"/>
</dbReference>
<keyword evidence="6" id="KW-0862">Zinc</keyword>
<keyword evidence="4" id="KW-0548">Nucleotidyltransferase</keyword>
<dbReference type="AlphaFoldDB" id="A0A0A0LSG9"/>
<organism evidence="9 10">
    <name type="scientific">Cucumis sativus</name>
    <name type="common">Cucumber</name>
    <dbReference type="NCBI Taxonomy" id="3659"/>
    <lineage>
        <taxon>Eukaryota</taxon>
        <taxon>Viridiplantae</taxon>
        <taxon>Streptophyta</taxon>
        <taxon>Embryophyta</taxon>
        <taxon>Tracheophyta</taxon>
        <taxon>Spermatophyta</taxon>
        <taxon>Magnoliopsida</taxon>
        <taxon>eudicotyledons</taxon>
        <taxon>Gunneridae</taxon>
        <taxon>Pentapetalae</taxon>
        <taxon>rosids</taxon>
        <taxon>fabids</taxon>
        <taxon>Cucurbitales</taxon>
        <taxon>Cucurbitaceae</taxon>
        <taxon>Benincaseae</taxon>
        <taxon>Cucumis</taxon>
    </lineage>
</organism>
<dbReference type="Proteomes" id="UP000029981">
    <property type="component" value="Chromosome 1"/>
</dbReference>
<reference evidence="9 10" key="4">
    <citation type="journal article" date="2011" name="BMC Genomics">
        <title>RNA-Seq improves annotation of protein-coding genes in the cucumber genome.</title>
        <authorList>
            <person name="Li Z."/>
            <person name="Zhang Z."/>
            <person name="Yan P."/>
            <person name="Huang S."/>
            <person name="Fei Z."/>
            <person name="Lin K."/>
        </authorList>
    </citation>
    <scope>NUCLEOTIDE SEQUENCE [LARGE SCALE GENOMIC DNA]</scope>
    <source>
        <strain evidence="10">cv. 9930</strain>
    </source>
</reference>
<dbReference type="PANTHER" id="PTHR48446:SF1">
    <property type="entry name" value="DNA-DIRECTED RNA POLYMERASE SUBUNIT BETA' N-TERMINAL SECTION"/>
    <property type="match status" value="1"/>
</dbReference>
<proteinExistence type="predicted"/>
<evidence type="ECO:0000313" key="10">
    <source>
        <dbReference type="Proteomes" id="UP000029981"/>
    </source>
</evidence>
<dbReference type="SUPFAM" id="SSF64484">
    <property type="entry name" value="beta and beta-prime subunits of DNA dependent RNA-polymerase"/>
    <property type="match status" value="1"/>
</dbReference>
<dbReference type="OMA" id="CKCATCH"/>
<dbReference type="Pfam" id="PF04997">
    <property type="entry name" value="RNA_pol_Rpb1_1"/>
    <property type="match status" value="1"/>
</dbReference>
<accession>A0A0A0LSG9</accession>
<evidence type="ECO:0000256" key="1">
    <source>
        <dbReference type="ARBA" id="ARBA00012418"/>
    </source>
</evidence>
<keyword evidence="3" id="KW-0808">Transferase</keyword>
<reference evidence="9 10" key="3">
    <citation type="journal article" date="2010" name="BMC Genomics">
        <title>Transcriptome sequencing and comparative analysis of cucumber flowers with different sex types.</title>
        <authorList>
            <person name="Guo S."/>
            <person name="Zheng Y."/>
            <person name="Joung J.G."/>
            <person name="Liu S."/>
            <person name="Zhang Z."/>
            <person name="Crasta O.R."/>
            <person name="Sobral B.W."/>
            <person name="Xu Y."/>
            <person name="Huang S."/>
            <person name="Fei Z."/>
        </authorList>
    </citation>
    <scope>NUCLEOTIDE SEQUENCE [LARGE SCALE GENOMIC DNA]</scope>
    <source>
        <strain evidence="10">cv. 9930</strain>
    </source>
</reference>
<dbReference type="STRING" id="3659.A0A0A0LSG9"/>
<evidence type="ECO:0000256" key="7">
    <source>
        <dbReference type="ARBA" id="ARBA00023163"/>
    </source>
</evidence>
<dbReference type="EMBL" id="CM002922">
    <property type="protein sequence ID" value="KGN64728.1"/>
    <property type="molecule type" value="Genomic_DNA"/>
</dbReference>
<dbReference type="InterPro" id="IPR015700">
    <property type="entry name" value="RPC1"/>
</dbReference>
<evidence type="ECO:0000259" key="8">
    <source>
        <dbReference type="Pfam" id="PF04997"/>
    </source>
</evidence>
<dbReference type="GO" id="GO:0003677">
    <property type="term" value="F:DNA binding"/>
    <property type="evidence" value="ECO:0007669"/>
    <property type="project" value="InterPro"/>
</dbReference>
<dbReference type="InterPro" id="IPR044893">
    <property type="entry name" value="RNA_pol_Rpb1_clamp_domain"/>
</dbReference>
<evidence type="ECO:0000256" key="3">
    <source>
        <dbReference type="ARBA" id="ARBA00022679"/>
    </source>
</evidence>
<keyword evidence="7" id="KW-0804">Transcription</keyword>
<evidence type="ECO:0000313" key="9">
    <source>
        <dbReference type="EMBL" id="KGN64728.1"/>
    </source>
</evidence>
<dbReference type="Gramene" id="KGN64728">
    <property type="protein sequence ID" value="KGN64728"/>
    <property type="gene ID" value="Csa_1G084270"/>
</dbReference>
<dbReference type="InterPro" id="IPR007080">
    <property type="entry name" value="RNA_pol_Rpb1_1"/>
</dbReference>
<keyword evidence="5" id="KW-0479">Metal-binding</keyword>
<evidence type="ECO:0000256" key="5">
    <source>
        <dbReference type="ARBA" id="ARBA00022723"/>
    </source>
</evidence>
<reference evidence="9 10" key="1">
    <citation type="journal article" date="2009" name="Nat. Genet.">
        <title>The genome of the cucumber, Cucumis sativus L.</title>
        <authorList>
            <person name="Huang S."/>
            <person name="Li R."/>
            <person name="Zhang Z."/>
            <person name="Li L."/>
            <person name="Gu X."/>
            <person name="Fan W."/>
            <person name="Lucas W.J."/>
            <person name="Wang X."/>
            <person name="Xie B."/>
            <person name="Ni P."/>
            <person name="Ren Y."/>
            <person name="Zhu H."/>
            <person name="Li J."/>
            <person name="Lin K."/>
            <person name="Jin W."/>
            <person name="Fei Z."/>
            <person name="Li G."/>
            <person name="Staub J."/>
            <person name="Kilian A."/>
            <person name="van der Vossen E.A."/>
            <person name="Wu Y."/>
            <person name="Guo J."/>
            <person name="He J."/>
            <person name="Jia Z."/>
            <person name="Ren Y."/>
            <person name="Tian G."/>
            <person name="Lu Y."/>
            <person name="Ruan J."/>
            <person name="Qian W."/>
            <person name="Wang M."/>
            <person name="Huang Q."/>
            <person name="Li B."/>
            <person name="Xuan Z."/>
            <person name="Cao J."/>
            <person name="Asan"/>
            <person name="Wu Z."/>
            <person name="Zhang J."/>
            <person name="Cai Q."/>
            <person name="Bai Y."/>
            <person name="Zhao B."/>
            <person name="Han Y."/>
            <person name="Li Y."/>
            <person name="Li X."/>
            <person name="Wang S."/>
            <person name="Shi Q."/>
            <person name="Liu S."/>
            <person name="Cho W.K."/>
            <person name="Kim J.Y."/>
            <person name="Xu Y."/>
            <person name="Heller-Uszynska K."/>
            <person name="Miao H."/>
            <person name="Cheng Z."/>
            <person name="Zhang S."/>
            <person name="Wu J."/>
            <person name="Yang Y."/>
            <person name="Kang H."/>
            <person name="Li M."/>
            <person name="Liang H."/>
            <person name="Ren X."/>
            <person name="Shi Z."/>
            <person name="Wen M."/>
            <person name="Jian M."/>
            <person name="Yang H."/>
            <person name="Zhang G."/>
            <person name="Yang Z."/>
            <person name="Chen R."/>
            <person name="Liu S."/>
            <person name="Li J."/>
            <person name="Ma L."/>
            <person name="Liu H."/>
            <person name="Zhou Y."/>
            <person name="Zhao J."/>
            <person name="Fang X."/>
            <person name="Li G."/>
            <person name="Fang L."/>
            <person name="Li Y."/>
            <person name="Liu D."/>
            <person name="Zheng H."/>
            <person name="Zhang Y."/>
            <person name="Qin N."/>
            <person name="Li Z."/>
            <person name="Yang G."/>
            <person name="Yang S."/>
            <person name="Bolund L."/>
            <person name="Kristiansen K."/>
            <person name="Zheng H."/>
            <person name="Li S."/>
            <person name="Zhang X."/>
            <person name="Yang H."/>
            <person name="Wang J."/>
            <person name="Sun R."/>
            <person name="Zhang B."/>
            <person name="Jiang S."/>
            <person name="Wang J."/>
            <person name="Du Y."/>
            <person name="Li S."/>
        </authorList>
    </citation>
    <scope>NUCLEOTIDE SEQUENCE [LARGE SCALE GENOMIC DNA]</scope>
    <source>
        <strain evidence="10">cv. 9930</strain>
    </source>
</reference>
<reference evidence="9 10" key="2">
    <citation type="journal article" date="2009" name="PLoS ONE">
        <title>An integrated genetic and cytogenetic map of the cucumber genome.</title>
        <authorList>
            <person name="Ren Y."/>
            <person name="Zhang Z."/>
            <person name="Liu J."/>
            <person name="Staub J.E."/>
            <person name="Han Y."/>
            <person name="Cheng Z."/>
            <person name="Li X."/>
            <person name="Lu J."/>
            <person name="Miao H."/>
            <person name="Kang H."/>
            <person name="Xie B."/>
            <person name="Gu X."/>
            <person name="Wang X."/>
            <person name="Du Y."/>
            <person name="Jin W."/>
            <person name="Huang S."/>
        </authorList>
    </citation>
    <scope>NUCLEOTIDE SEQUENCE [LARGE SCALE GENOMIC DNA]</scope>
    <source>
        <strain evidence="10">cv. 9930</strain>
    </source>
</reference>
<feature type="domain" description="RNA polymerase Rpb1" evidence="8">
    <location>
        <begin position="23"/>
        <end position="174"/>
    </location>
</feature>
<keyword evidence="2" id="KW-0240">DNA-directed RNA polymerase</keyword>